<accession>A0AAN7T3H8</accession>
<dbReference type="Proteomes" id="UP001309876">
    <property type="component" value="Unassembled WGS sequence"/>
</dbReference>
<keyword evidence="1" id="KW-0732">Signal</keyword>
<organism evidence="2 3">
    <name type="scientific">Lithohypha guttulata</name>
    <dbReference type="NCBI Taxonomy" id="1690604"/>
    <lineage>
        <taxon>Eukaryota</taxon>
        <taxon>Fungi</taxon>
        <taxon>Dikarya</taxon>
        <taxon>Ascomycota</taxon>
        <taxon>Pezizomycotina</taxon>
        <taxon>Eurotiomycetes</taxon>
        <taxon>Chaetothyriomycetidae</taxon>
        <taxon>Chaetothyriales</taxon>
        <taxon>Trichomeriaceae</taxon>
        <taxon>Lithohypha</taxon>
    </lineage>
</organism>
<dbReference type="AlphaFoldDB" id="A0AAN7T3H8"/>
<feature type="signal peptide" evidence="1">
    <location>
        <begin position="1"/>
        <end position="23"/>
    </location>
</feature>
<name>A0AAN7T3H8_9EURO</name>
<dbReference type="EMBL" id="JAVRRJ010000002">
    <property type="protein sequence ID" value="KAK5089002.1"/>
    <property type="molecule type" value="Genomic_DNA"/>
</dbReference>
<sequence length="131" mass="13594">MKFTSTTASAAATILALSSIASAAATPSDLIQPLFNTTKTANISSAVFTALPILSIPTTLVTATIPVNATTATTMPAPHVHVQADAKSDWEELPAGMSMGKCMDTLHECGKKKAGVCWLVPVLKMCKNCVC</sequence>
<keyword evidence="3" id="KW-1185">Reference proteome</keyword>
<evidence type="ECO:0000313" key="2">
    <source>
        <dbReference type="EMBL" id="KAK5089002.1"/>
    </source>
</evidence>
<gene>
    <name evidence="2" type="ORF">LTR05_003226</name>
</gene>
<feature type="chain" id="PRO_5042926826" description="ShKT domain-containing protein" evidence="1">
    <location>
        <begin position="24"/>
        <end position="131"/>
    </location>
</feature>
<comment type="caution">
    <text evidence="2">The sequence shown here is derived from an EMBL/GenBank/DDBJ whole genome shotgun (WGS) entry which is preliminary data.</text>
</comment>
<reference evidence="2 3" key="1">
    <citation type="submission" date="2023-08" db="EMBL/GenBank/DDBJ databases">
        <title>Black Yeasts Isolated from many extreme environments.</title>
        <authorList>
            <person name="Coleine C."/>
            <person name="Stajich J.E."/>
            <person name="Selbmann L."/>
        </authorList>
    </citation>
    <scope>NUCLEOTIDE SEQUENCE [LARGE SCALE GENOMIC DNA]</scope>
    <source>
        <strain evidence="2 3">CCFEE 5910</strain>
    </source>
</reference>
<evidence type="ECO:0008006" key="4">
    <source>
        <dbReference type="Google" id="ProtNLM"/>
    </source>
</evidence>
<evidence type="ECO:0000313" key="3">
    <source>
        <dbReference type="Proteomes" id="UP001309876"/>
    </source>
</evidence>
<evidence type="ECO:0000256" key="1">
    <source>
        <dbReference type="SAM" id="SignalP"/>
    </source>
</evidence>
<protein>
    <recommendedName>
        <fullName evidence="4">ShKT domain-containing protein</fullName>
    </recommendedName>
</protein>
<proteinExistence type="predicted"/>